<feature type="transmembrane region" description="Helical" evidence="1">
    <location>
        <begin position="207"/>
        <end position="228"/>
    </location>
</feature>
<feature type="transmembrane region" description="Helical" evidence="1">
    <location>
        <begin position="109"/>
        <end position="127"/>
    </location>
</feature>
<feature type="transmembrane region" description="Helical" evidence="1">
    <location>
        <begin position="235"/>
        <end position="254"/>
    </location>
</feature>
<protein>
    <recommendedName>
        <fullName evidence="3">DUF2723 domain-containing protein</fullName>
    </recommendedName>
</protein>
<keyword evidence="1" id="KW-0812">Transmembrane</keyword>
<organism evidence="2">
    <name type="scientific">marine metagenome</name>
    <dbReference type="NCBI Taxonomy" id="408172"/>
    <lineage>
        <taxon>unclassified sequences</taxon>
        <taxon>metagenomes</taxon>
        <taxon>ecological metagenomes</taxon>
    </lineage>
</organism>
<keyword evidence="1" id="KW-0472">Membrane</keyword>
<dbReference type="PANTHER" id="PTHR16214:SF3">
    <property type="entry name" value="TRANSMEMBRANE PROTEIN 260"/>
    <property type="match status" value="1"/>
</dbReference>
<dbReference type="AlphaFoldDB" id="A0A382GUH4"/>
<sequence length="256" mass="28482">MNNLNKILAAIVFVFSLVVYIMTMAPTTSFWDCGEFIATSVIMGVPHPPGTPFFLLLGNFFSQFPTFADTGARVNLISPIFSAFAVMFLYLIIVQLIEEWHGKAKTWPDFLITYGSAIIGALTFAFTDSHWFNAVEAEVYSISTFFTSIVVWLILKWSTNSGHAGNVRYILIIAYMFGLAIGIHLLNLLALPFIALIVYFNKYEFKVGTFIATMGITLFTFMVIYLGIIKGIPNLANSYGLNFPIIIVLLIFAATA</sequence>
<evidence type="ECO:0008006" key="3">
    <source>
        <dbReference type="Google" id="ProtNLM"/>
    </source>
</evidence>
<dbReference type="InterPro" id="IPR052724">
    <property type="entry name" value="GT117_domain-containing"/>
</dbReference>
<keyword evidence="1" id="KW-1133">Transmembrane helix</keyword>
<dbReference type="PANTHER" id="PTHR16214">
    <property type="entry name" value="TRANSMEMBRANE PROTEIN 260"/>
    <property type="match status" value="1"/>
</dbReference>
<name>A0A382GUH4_9ZZZZ</name>
<gene>
    <name evidence="2" type="ORF">METZ01_LOCUS231386</name>
</gene>
<accession>A0A382GUH4</accession>
<dbReference type="Pfam" id="PF11028">
    <property type="entry name" value="TMEM260-like"/>
    <property type="match status" value="1"/>
</dbReference>
<proteinExistence type="predicted"/>
<dbReference type="EMBL" id="UINC01057420">
    <property type="protein sequence ID" value="SVB78532.1"/>
    <property type="molecule type" value="Genomic_DNA"/>
</dbReference>
<reference evidence="2" key="1">
    <citation type="submission" date="2018-05" db="EMBL/GenBank/DDBJ databases">
        <authorList>
            <person name="Lanie J.A."/>
            <person name="Ng W.-L."/>
            <person name="Kazmierczak K.M."/>
            <person name="Andrzejewski T.M."/>
            <person name="Davidsen T.M."/>
            <person name="Wayne K.J."/>
            <person name="Tettelin H."/>
            <person name="Glass J.I."/>
            <person name="Rusch D."/>
            <person name="Podicherti R."/>
            <person name="Tsui H.-C.T."/>
            <person name="Winkler M.E."/>
        </authorList>
    </citation>
    <scope>NUCLEOTIDE SEQUENCE</scope>
</reference>
<dbReference type="InterPro" id="IPR021280">
    <property type="entry name" value="TMEM260-like"/>
</dbReference>
<evidence type="ECO:0000313" key="2">
    <source>
        <dbReference type="EMBL" id="SVB78532.1"/>
    </source>
</evidence>
<evidence type="ECO:0000256" key="1">
    <source>
        <dbReference type="SAM" id="Phobius"/>
    </source>
</evidence>
<feature type="transmembrane region" description="Helical" evidence="1">
    <location>
        <begin position="76"/>
        <end position="97"/>
    </location>
</feature>
<feature type="transmembrane region" description="Helical" evidence="1">
    <location>
        <begin position="169"/>
        <end position="201"/>
    </location>
</feature>
<feature type="non-terminal residue" evidence="2">
    <location>
        <position position="256"/>
    </location>
</feature>
<feature type="transmembrane region" description="Helical" evidence="1">
    <location>
        <begin position="7"/>
        <end position="25"/>
    </location>
</feature>
<feature type="transmembrane region" description="Helical" evidence="1">
    <location>
        <begin position="139"/>
        <end position="157"/>
    </location>
</feature>